<evidence type="ECO:0000256" key="6">
    <source>
        <dbReference type="PROSITE-ProRule" id="PRU00775"/>
    </source>
</evidence>
<dbReference type="AlphaFoldDB" id="B4VYR6"/>
<dbReference type="eggNOG" id="COG0448">
    <property type="taxonomic scope" value="Bacteria"/>
</dbReference>
<dbReference type="PIRSF" id="PIRSF005898">
    <property type="entry name" value="Phycobilisome_CpeC/CpcI"/>
    <property type="match status" value="1"/>
</dbReference>
<dbReference type="RefSeq" id="WP_006103945.1">
    <property type="nucleotide sequence ID" value="NZ_DS989861.1"/>
</dbReference>
<dbReference type="GO" id="GO:0015979">
    <property type="term" value="P:photosynthesis"/>
    <property type="evidence" value="ECO:0007669"/>
    <property type="project" value="InterPro"/>
</dbReference>
<organism evidence="8 9">
    <name type="scientific">Coleofasciculus chthonoplastes PCC 7420</name>
    <dbReference type="NCBI Taxonomy" id="118168"/>
    <lineage>
        <taxon>Bacteria</taxon>
        <taxon>Bacillati</taxon>
        <taxon>Cyanobacteriota</taxon>
        <taxon>Cyanophyceae</taxon>
        <taxon>Coleofasciculales</taxon>
        <taxon>Coleofasciculaceae</taxon>
        <taxon>Coleofasciculus</taxon>
    </lineage>
</organism>
<keyword evidence="4" id="KW-0793">Thylakoid</keyword>
<dbReference type="InterPro" id="IPR016470">
    <property type="entry name" value="Phycobilisome"/>
</dbReference>
<dbReference type="EMBL" id="DS989861">
    <property type="protein sequence ID" value="EDX72815.1"/>
    <property type="molecule type" value="Genomic_DNA"/>
</dbReference>
<evidence type="ECO:0000256" key="1">
    <source>
        <dbReference type="ARBA" id="ARBA00004308"/>
    </source>
</evidence>
<dbReference type="Proteomes" id="UP000003835">
    <property type="component" value="Unassembled WGS sequence"/>
</dbReference>
<dbReference type="GO" id="GO:0030089">
    <property type="term" value="C:phycobilisome"/>
    <property type="evidence" value="ECO:0007669"/>
    <property type="project" value="UniProtKB-UniRule"/>
</dbReference>
<dbReference type="PROSITE" id="PS51445">
    <property type="entry name" value="PBS_LINKER"/>
    <property type="match status" value="1"/>
</dbReference>
<sequence length="249" mass="29214">MALPLLSYTPVSQNQRVAGYEVPGDEQPRIYTTENILFGTDLDELIEAAYRQIFFHAFAWDRERFLESQLRNGQLTVRDFIRGLLLSKTFYNSFYEKNSNYRFVEQCVQRVLGRDVYNEREKIAWSIVVATKGIKGFVDELLNSEEYLTNFGYDTVPYQRRRVLPGRRQGERPFNIKSPRYDGYYRAQLGFPQIIWQNEVRRFVPQDKQAKAGDPTNFLDMARGVNAQPNPLPRVSAQNIDYMSRVPKR</sequence>
<dbReference type="InterPro" id="IPR001297">
    <property type="entry name" value="PBS_linker_dom"/>
</dbReference>
<evidence type="ECO:0000256" key="4">
    <source>
        <dbReference type="ARBA" id="ARBA00023078"/>
    </source>
</evidence>
<comment type="subcellular location">
    <subcellularLocation>
        <location evidence="1">Endomembrane system</location>
    </subcellularLocation>
</comment>
<evidence type="ECO:0000256" key="2">
    <source>
        <dbReference type="ARBA" id="ARBA00022549"/>
    </source>
</evidence>
<dbReference type="OrthoDB" id="448032at2"/>
<dbReference type="Pfam" id="PF00427">
    <property type="entry name" value="PBS_linker_poly"/>
    <property type="match status" value="1"/>
</dbReference>
<feature type="domain" description="PBS-linker" evidence="7">
    <location>
        <begin position="11"/>
        <end position="188"/>
    </location>
</feature>
<keyword evidence="5" id="KW-0472">Membrane</keyword>
<dbReference type="Gene3D" id="1.10.3130.20">
    <property type="entry name" value="Phycobilisome linker domain"/>
    <property type="match status" value="1"/>
</dbReference>
<dbReference type="HOGENOM" id="CLU_086930_0_0_3"/>
<dbReference type="GO" id="GO:0012505">
    <property type="term" value="C:endomembrane system"/>
    <property type="evidence" value="ECO:0007669"/>
    <property type="project" value="UniProtKB-SubCell"/>
</dbReference>
<gene>
    <name evidence="8" type="ORF">MC7420_3261</name>
</gene>
<accession>B4VYR6</accession>
<protein>
    <submittedName>
        <fullName evidence="8">Phycobilisome Linker polypeptide domain protein</fullName>
    </submittedName>
</protein>
<keyword evidence="2" id="KW-0042">Antenna complex</keyword>
<evidence type="ECO:0000259" key="7">
    <source>
        <dbReference type="PROSITE" id="PS51445"/>
    </source>
</evidence>
<comment type="similarity">
    <text evidence="6">Belongs to the phycobilisome linker protein family.</text>
</comment>
<evidence type="ECO:0000256" key="3">
    <source>
        <dbReference type="ARBA" id="ARBA00022738"/>
    </source>
</evidence>
<dbReference type="PANTHER" id="PTHR34011">
    <property type="entry name" value="PHYCOBILISOME 32.1 KDA LINKER POLYPEPTIDE, PHYCOCYANIN-ASSOCIATED, ROD 2-RELATED"/>
    <property type="match status" value="1"/>
</dbReference>
<reference evidence="8 9" key="1">
    <citation type="submission" date="2008-07" db="EMBL/GenBank/DDBJ databases">
        <authorList>
            <person name="Tandeau de Marsac N."/>
            <person name="Ferriera S."/>
            <person name="Johnson J."/>
            <person name="Kravitz S."/>
            <person name="Beeson K."/>
            <person name="Sutton G."/>
            <person name="Rogers Y.-H."/>
            <person name="Friedman R."/>
            <person name="Frazier M."/>
            <person name="Venter J.C."/>
        </authorList>
    </citation>
    <scope>NUCLEOTIDE SEQUENCE [LARGE SCALE GENOMIC DNA]</scope>
    <source>
        <strain evidence="8 9">PCC 7420</strain>
    </source>
</reference>
<proteinExistence type="inferred from homology"/>
<evidence type="ECO:0000256" key="5">
    <source>
        <dbReference type="ARBA" id="ARBA00023136"/>
    </source>
</evidence>
<keyword evidence="3 6" id="KW-0605">Phycobilisome</keyword>
<name>B4VYR6_9CYAN</name>
<evidence type="ECO:0000313" key="9">
    <source>
        <dbReference type="Proteomes" id="UP000003835"/>
    </source>
</evidence>
<evidence type="ECO:0000313" key="8">
    <source>
        <dbReference type="EMBL" id="EDX72815.1"/>
    </source>
</evidence>
<dbReference type="STRING" id="118168.MC7420_3261"/>
<dbReference type="InterPro" id="IPR038255">
    <property type="entry name" value="PBS_linker_sf"/>
</dbReference>
<keyword evidence="9" id="KW-1185">Reference proteome</keyword>